<evidence type="ECO:0000313" key="13">
    <source>
        <dbReference type="EMBL" id="RVV97093.1"/>
    </source>
</evidence>
<dbReference type="EC" id="2.7.13.3" evidence="3"/>
<dbReference type="SMART" id="SM00388">
    <property type="entry name" value="HisKA"/>
    <property type="match status" value="1"/>
</dbReference>
<organism evidence="13 14">
    <name type="scientific">Mesobaculum littorinae</name>
    <dbReference type="NCBI Taxonomy" id="2486419"/>
    <lineage>
        <taxon>Bacteria</taxon>
        <taxon>Pseudomonadati</taxon>
        <taxon>Pseudomonadota</taxon>
        <taxon>Alphaproteobacteria</taxon>
        <taxon>Rhodobacterales</taxon>
        <taxon>Roseobacteraceae</taxon>
        <taxon>Mesobaculum</taxon>
    </lineage>
</organism>
<comment type="subcellular location">
    <subcellularLocation>
        <location evidence="2">Membrane</location>
    </subcellularLocation>
</comment>
<evidence type="ECO:0000313" key="14">
    <source>
        <dbReference type="Proteomes" id="UP000285908"/>
    </source>
</evidence>
<dbReference type="CDD" id="cd00075">
    <property type="entry name" value="HATPase"/>
    <property type="match status" value="1"/>
</dbReference>
<evidence type="ECO:0000256" key="10">
    <source>
        <dbReference type="SAM" id="Coils"/>
    </source>
</evidence>
<dbReference type="GO" id="GO:0016020">
    <property type="term" value="C:membrane"/>
    <property type="evidence" value="ECO:0007669"/>
    <property type="project" value="UniProtKB-SubCell"/>
</dbReference>
<dbReference type="InterPro" id="IPR036097">
    <property type="entry name" value="HisK_dim/P_sf"/>
</dbReference>
<dbReference type="PRINTS" id="PR00344">
    <property type="entry name" value="BCTRLSENSOR"/>
</dbReference>
<keyword evidence="8 11" id="KW-1133">Transmembrane helix</keyword>
<dbReference type="SMART" id="SM00387">
    <property type="entry name" value="HATPase_c"/>
    <property type="match status" value="1"/>
</dbReference>
<evidence type="ECO:0000256" key="9">
    <source>
        <dbReference type="ARBA" id="ARBA00023136"/>
    </source>
</evidence>
<dbReference type="InterPro" id="IPR036890">
    <property type="entry name" value="HATPase_C_sf"/>
</dbReference>
<keyword evidence="5" id="KW-0808">Transferase</keyword>
<dbReference type="SUPFAM" id="SSF47384">
    <property type="entry name" value="Homodimeric domain of signal transducing histidine kinase"/>
    <property type="match status" value="1"/>
</dbReference>
<feature type="transmembrane region" description="Helical" evidence="11">
    <location>
        <begin position="155"/>
        <end position="178"/>
    </location>
</feature>
<feature type="coiled-coil region" evidence="10">
    <location>
        <begin position="216"/>
        <end position="243"/>
    </location>
</feature>
<dbReference type="PANTHER" id="PTHR45436">
    <property type="entry name" value="SENSOR HISTIDINE KINASE YKOH"/>
    <property type="match status" value="1"/>
</dbReference>
<proteinExistence type="predicted"/>
<keyword evidence="14" id="KW-1185">Reference proteome</keyword>
<keyword evidence="4" id="KW-0597">Phosphoprotein</keyword>
<sequence>MYFRSLSGRFLLLTTAFVLLAEVLVLVPSLARFRVDYLESRLERAQIASLSLLANDMIDETLEAELLRNAEVFNVVLLRDQVRQLVLSSPIPTPIEATYDLRSIGPVQLMRDAIVDLVTPGDGVIRVIGDPVREAGLLIEVTMDTGPLKTAMLDYGLRILVLSAVVSILTAILLFLAVRHFMLRPIRGVVEAMTSYAAAPEDARRIIQPSAKVLELNEAETALQSLQTQLTGALRQKERLAQLGGAVAKVSHDLRNILTSAQLFADRLESSADPSVARMAPKLIASISRAVNLCETTLAFGRAEEPPPALDRVALSRVVGDVVDGERLAAGEHDLSFSEDVPAGLVVRADGEQLYRVLSNLVRNARQAIMATGEPGEISIHGEEDENAWCVTVSDTGPGLPPRAREHLFTPFQGGATKGGAGLGLTIAAELVRGHGGRLDLERTGPEGTVFRVVLPKTVLSVDAAAE</sequence>
<keyword evidence="10" id="KW-0175">Coiled coil</keyword>
<dbReference type="SUPFAM" id="SSF55874">
    <property type="entry name" value="ATPase domain of HSP90 chaperone/DNA topoisomerase II/histidine kinase"/>
    <property type="match status" value="1"/>
</dbReference>
<evidence type="ECO:0000256" key="8">
    <source>
        <dbReference type="ARBA" id="ARBA00022989"/>
    </source>
</evidence>
<dbReference type="Gene3D" id="3.30.565.10">
    <property type="entry name" value="Histidine kinase-like ATPase, C-terminal domain"/>
    <property type="match status" value="1"/>
</dbReference>
<evidence type="ECO:0000256" key="5">
    <source>
        <dbReference type="ARBA" id="ARBA00022679"/>
    </source>
</evidence>
<dbReference type="AlphaFoldDB" id="A0A438AEF2"/>
<evidence type="ECO:0000256" key="2">
    <source>
        <dbReference type="ARBA" id="ARBA00004370"/>
    </source>
</evidence>
<dbReference type="Pfam" id="PF02518">
    <property type="entry name" value="HATPase_c"/>
    <property type="match status" value="1"/>
</dbReference>
<dbReference type="Proteomes" id="UP000285908">
    <property type="component" value="Unassembled WGS sequence"/>
</dbReference>
<evidence type="ECO:0000256" key="1">
    <source>
        <dbReference type="ARBA" id="ARBA00000085"/>
    </source>
</evidence>
<dbReference type="RefSeq" id="WP_127907569.1">
    <property type="nucleotide sequence ID" value="NZ_RQXX01000006.1"/>
</dbReference>
<dbReference type="InterPro" id="IPR050428">
    <property type="entry name" value="TCS_sensor_his_kinase"/>
</dbReference>
<keyword evidence="7 13" id="KW-0418">Kinase</keyword>
<evidence type="ECO:0000256" key="4">
    <source>
        <dbReference type="ARBA" id="ARBA00022553"/>
    </source>
</evidence>
<dbReference type="EMBL" id="RQXX01000006">
    <property type="protein sequence ID" value="RVV97093.1"/>
    <property type="molecule type" value="Genomic_DNA"/>
</dbReference>
<dbReference type="InterPro" id="IPR003594">
    <property type="entry name" value="HATPase_dom"/>
</dbReference>
<dbReference type="OrthoDB" id="9784218at2"/>
<dbReference type="GO" id="GO:0000155">
    <property type="term" value="F:phosphorelay sensor kinase activity"/>
    <property type="evidence" value="ECO:0007669"/>
    <property type="project" value="InterPro"/>
</dbReference>
<evidence type="ECO:0000256" key="6">
    <source>
        <dbReference type="ARBA" id="ARBA00022692"/>
    </source>
</evidence>
<dbReference type="InterPro" id="IPR003661">
    <property type="entry name" value="HisK_dim/P_dom"/>
</dbReference>
<accession>A0A438AEF2</accession>
<comment type="caution">
    <text evidence="13">The sequence shown here is derived from an EMBL/GenBank/DDBJ whole genome shotgun (WGS) entry which is preliminary data.</text>
</comment>
<keyword evidence="6 11" id="KW-0812">Transmembrane</keyword>
<dbReference type="InterPro" id="IPR005467">
    <property type="entry name" value="His_kinase_dom"/>
</dbReference>
<dbReference type="PROSITE" id="PS50109">
    <property type="entry name" value="HIS_KIN"/>
    <property type="match status" value="1"/>
</dbReference>
<name>A0A438AEF2_9RHOB</name>
<evidence type="ECO:0000256" key="7">
    <source>
        <dbReference type="ARBA" id="ARBA00022777"/>
    </source>
</evidence>
<dbReference type="InterPro" id="IPR004358">
    <property type="entry name" value="Sig_transdc_His_kin-like_C"/>
</dbReference>
<feature type="domain" description="Histidine kinase" evidence="12">
    <location>
        <begin position="249"/>
        <end position="459"/>
    </location>
</feature>
<protein>
    <recommendedName>
        <fullName evidence="3">histidine kinase</fullName>
        <ecNumber evidence="3">2.7.13.3</ecNumber>
    </recommendedName>
</protein>
<gene>
    <name evidence="13" type="ORF">EKE94_15670</name>
</gene>
<evidence type="ECO:0000259" key="12">
    <source>
        <dbReference type="PROSITE" id="PS50109"/>
    </source>
</evidence>
<dbReference type="CDD" id="cd00082">
    <property type="entry name" value="HisKA"/>
    <property type="match status" value="1"/>
</dbReference>
<dbReference type="Gene3D" id="1.10.287.130">
    <property type="match status" value="1"/>
</dbReference>
<comment type="catalytic activity">
    <reaction evidence="1">
        <text>ATP + protein L-histidine = ADP + protein N-phospho-L-histidine.</text>
        <dbReference type="EC" id="2.7.13.3"/>
    </reaction>
</comment>
<dbReference type="Pfam" id="PF00512">
    <property type="entry name" value="HisKA"/>
    <property type="match status" value="1"/>
</dbReference>
<keyword evidence="9 11" id="KW-0472">Membrane</keyword>
<dbReference type="PANTHER" id="PTHR45436:SF5">
    <property type="entry name" value="SENSOR HISTIDINE KINASE TRCS"/>
    <property type="match status" value="1"/>
</dbReference>
<evidence type="ECO:0000256" key="11">
    <source>
        <dbReference type="SAM" id="Phobius"/>
    </source>
</evidence>
<evidence type="ECO:0000256" key="3">
    <source>
        <dbReference type="ARBA" id="ARBA00012438"/>
    </source>
</evidence>
<reference evidence="13 14" key="1">
    <citation type="submission" date="2018-11" db="EMBL/GenBank/DDBJ databases">
        <title>Mesobaculum littorinae gen. nov., sp. nov., isolated from Littorina scabra that represents a novel genus of the order Rhodobacteraceae.</title>
        <authorList>
            <person name="Li F."/>
        </authorList>
    </citation>
    <scope>NUCLEOTIDE SEQUENCE [LARGE SCALE GENOMIC DNA]</scope>
    <source>
        <strain evidence="13 14">M0103</strain>
    </source>
</reference>